<dbReference type="Proteomes" id="UP000545507">
    <property type="component" value="Unassembled WGS sequence"/>
</dbReference>
<dbReference type="RefSeq" id="WP_177137817.1">
    <property type="nucleotide sequence ID" value="NZ_VYGV01000024.1"/>
</dbReference>
<evidence type="ECO:0000313" key="3">
    <source>
        <dbReference type="Proteomes" id="UP000545507"/>
    </source>
</evidence>
<organism evidence="2 3">
    <name type="scientific">Hydrogenophaga aromaticivorans</name>
    <dbReference type="NCBI Taxonomy" id="2610898"/>
    <lineage>
        <taxon>Bacteria</taxon>
        <taxon>Pseudomonadati</taxon>
        <taxon>Pseudomonadota</taxon>
        <taxon>Betaproteobacteria</taxon>
        <taxon>Burkholderiales</taxon>
        <taxon>Comamonadaceae</taxon>
        <taxon>Hydrogenophaga</taxon>
    </lineage>
</organism>
<evidence type="ECO:0000256" key="1">
    <source>
        <dbReference type="SAM" id="Phobius"/>
    </source>
</evidence>
<evidence type="ECO:0000313" key="2">
    <source>
        <dbReference type="EMBL" id="NWF47829.1"/>
    </source>
</evidence>
<feature type="transmembrane region" description="Helical" evidence="1">
    <location>
        <begin position="44"/>
        <end position="64"/>
    </location>
</feature>
<feature type="transmembrane region" description="Helical" evidence="1">
    <location>
        <begin position="18"/>
        <end position="38"/>
    </location>
</feature>
<reference evidence="2 3" key="1">
    <citation type="submission" date="2019-09" db="EMBL/GenBank/DDBJ databases">
        <title>Hydrogenophaga aromatica sp. nov., isolated from a para-xylene-degrading enrichment culture.</title>
        <authorList>
            <person name="Tancsics A."/>
            <person name="Banerjee S."/>
        </authorList>
    </citation>
    <scope>NUCLEOTIDE SEQUENCE [LARGE SCALE GENOMIC DNA]</scope>
    <source>
        <strain evidence="2 3">D2P1</strain>
    </source>
</reference>
<keyword evidence="3" id="KW-1185">Reference proteome</keyword>
<accession>A0A7Y8H0X6</accession>
<keyword evidence="1" id="KW-0812">Transmembrane</keyword>
<keyword evidence="1" id="KW-1133">Transmembrane helix</keyword>
<dbReference type="AlphaFoldDB" id="A0A7Y8H0X6"/>
<keyword evidence="1" id="KW-0472">Membrane</keyword>
<protein>
    <submittedName>
        <fullName evidence="2">Uncharacterized protein</fullName>
    </submittedName>
</protein>
<gene>
    <name evidence="2" type="ORF">F3K02_21625</name>
</gene>
<proteinExistence type="predicted"/>
<sequence>MTNAISPLRRLWQPRMPLFWLVIVLNLMSSAMTSALMVMQPTGAMRGLLTLFAVLNTLAGWWLLARLWRETAPASQGDSHVQGPADQQDR</sequence>
<dbReference type="EMBL" id="VYGV01000024">
    <property type="protein sequence ID" value="NWF47829.1"/>
    <property type="molecule type" value="Genomic_DNA"/>
</dbReference>
<name>A0A7Y8H0X6_9BURK</name>
<comment type="caution">
    <text evidence="2">The sequence shown here is derived from an EMBL/GenBank/DDBJ whole genome shotgun (WGS) entry which is preliminary data.</text>
</comment>